<feature type="region of interest" description="Disordered" evidence="1">
    <location>
        <begin position="1"/>
        <end position="20"/>
    </location>
</feature>
<organism evidence="2 3">
    <name type="scientific">Ilyodon furcidens</name>
    <name type="common">goldbreast splitfin</name>
    <dbReference type="NCBI Taxonomy" id="33524"/>
    <lineage>
        <taxon>Eukaryota</taxon>
        <taxon>Metazoa</taxon>
        <taxon>Chordata</taxon>
        <taxon>Craniata</taxon>
        <taxon>Vertebrata</taxon>
        <taxon>Euteleostomi</taxon>
        <taxon>Actinopterygii</taxon>
        <taxon>Neopterygii</taxon>
        <taxon>Teleostei</taxon>
        <taxon>Neoteleostei</taxon>
        <taxon>Acanthomorphata</taxon>
        <taxon>Ovalentaria</taxon>
        <taxon>Atherinomorphae</taxon>
        <taxon>Cyprinodontiformes</taxon>
        <taxon>Goodeidae</taxon>
        <taxon>Ilyodon</taxon>
    </lineage>
</organism>
<name>A0ABV0UHY0_9TELE</name>
<evidence type="ECO:0000313" key="2">
    <source>
        <dbReference type="EMBL" id="MEQ2243367.1"/>
    </source>
</evidence>
<dbReference type="EMBL" id="JAHRIQ010069906">
    <property type="protein sequence ID" value="MEQ2243367.1"/>
    <property type="molecule type" value="Genomic_DNA"/>
</dbReference>
<protein>
    <submittedName>
        <fullName evidence="2">Uncharacterized protein</fullName>
    </submittedName>
</protein>
<comment type="caution">
    <text evidence="2">The sequence shown here is derived from an EMBL/GenBank/DDBJ whole genome shotgun (WGS) entry which is preliminary data.</text>
</comment>
<dbReference type="Proteomes" id="UP001482620">
    <property type="component" value="Unassembled WGS sequence"/>
</dbReference>
<gene>
    <name evidence="2" type="ORF">ILYODFUR_006417</name>
</gene>
<evidence type="ECO:0000313" key="3">
    <source>
        <dbReference type="Proteomes" id="UP001482620"/>
    </source>
</evidence>
<sequence length="96" mass="10918">MEVRSSNKQKLACRAKSDGTGQDDFSFRFGHSAAICQQSFNFCGFICLVMKRTARQPVTSWKWFLLFQYILSKALQDTVEREAAVALLMGTCCFFV</sequence>
<evidence type="ECO:0000256" key="1">
    <source>
        <dbReference type="SAM" id="MobiDB-lite"/>
    </source>
</evidence>
<reference evidence="2 3" key="1">
    <citation type="submission" date="2021-06" db="EMBL/GenBank/DDBJ databases">
        <authorList>
            <person name="Palmer J.M."/>
        </authorList>
    </citation>
    <scope>NUCLEOTIDE SEQUENCE [LARGE SCALE GENOMIC DNA]</scope>
    <source>
        <strain evidence="3">if_2019</strain>
        <tissue evidence="2">Muscle</tissue>
    </source>
</reference>
<keyword evidence="3" id="KW-1185">Reference proteome</keyword>
<proteinExistence type="predicted"/>
<accession>A0ABV0UHY0</accession>